<evidence type="ECO:0000313" key="2">
    <source>
        <dbReference type="Proteomes" id="UP000319383"/>
    </source>
</evidence>
<gene>
    <name evidence="1" type="ORF">Mal52_09460</name>
</gene>
<evidence type="ECO:0000313" key="1">
    <source>
        <dbReference type="EMBL" id="QDU42485.1"/>
    </source>
</evidence>
<organism evidence="1 2">
    <name type="scientific">Symmachiella dynata</name>
    <dbReference type="NCBI Taxonomy" id="2527995"/>
    <lineage>
        <taxon>Bacteria</taxon>
        <taxon>Pseudomonadati</taxon>
        <taxon>Planctomycetota</taxon>
        <taxon>Planctomycetia</taxon>
        <taxon>Planctomycetales</taxon>
        <taxon>Planctomycetaceae</taxon>
        <taxon>Symmachiella</taxon>
    </lineage>
</organism>
<dbReference type="KEGG" id="sdyn:Mal52_09460"/>
<proteinExistence type="predicted"/>
<protein>
    <submittedName>
        <fullName evidence="1">Uncharacterized protein</fullName>
    </submittedName>
</protein>
<keyword evidence="2" id="KW-1185">Reference proteome</keyword>
<name>A0A517ZJ17_9PLAN</name>
<reference evidence="1 2" key="1">
    <citation type="submission" date="2019-02" db="EMBL/GenBank/DDBJ databases">
        <title>Deep-cultivation of Planctomycetes and their phenomic and genomic characterization uncovers novel biology.</title>
        <authorList>
            <person name="Wiegand S."/>
            <person name="Jogler M."/>
            <person name="Boedeker C."/>
            <person name="Pinto D."/>
            <person name="Vollmers J."/>
            <person name="Rivas-Marin E."/>
            <person name="Kohn T."/>
            <person name="Peeters S.H."/>
            <person name="Heuer A."/>
            <person name="Rast P."/>
            <person name="Oberbeckmann S."/>
            <person name="Bunk B."/>
            <person name="Jeske O."/>
            <person name="Meyerdierks A."/>
            <person name="Storesund J.E."/>
            <person name="Kallscheuer N."/>
            <person name="Luecker S."/>
            <person name="Lage O.M."/>
            <person name="Pohl T."/>
            <person name="Merkel B.J."/>
            <person name="Hornburger P."/>
            <person name="Mueller R.-W."/>
            <person name="Bruemmer F."/>
            <person name="Labrenz M."/>
            <person name="Spormann A.M."/>
            <person name="Op den Camp H."/>
            <person name="Overmann J."/>
            <person name="Amann R."/>
            <person name="Jetten M.S.M."/>
            <person name="Mascher T."/>
            <person name="Medema M.H."/>
            <person name="Devos D.P."/>
            <person name="Kaster A.-K."/>
            <person name="Ovreas L."/>
            <person name="Rohde M."/>
            <person name="Galperin M.Y."/>
            <person name="Jogler C."/>
        </authorList>
    </citation>
    <scope>NUCLEOTIDE SEQUENCE [LARGE SCALE GENOMIC DNA]</scope>
    <source>
        <strain evidence="1 2">Mal52</strain>
    </source>
</reference>
<dbReference type="AlphaFoldDB" id="A0A517ZJ17"/>
<dbReference type="EMBL" id="CP036276">
    <property type="protein sequence ID" value="QDU42485.1"/>
    <property type="molecule type" value="Genomic_DNA"/>
</dbReference>
<accession>A0A517ZJ17</accession>
<sequence length="106" mass="11484">MPTQINPPGAPSSSAVTCKKRRCDAHVGVSSSIADFGQDAVPRQCVPDERVSAVMNHQHLQTLQPQRLTGSLEAVAVGVADIRVRYKVLWKFCEFMSSIMSGSISI</sequence>
<dbReference type="Proteomes" id="UP000319383">
    <property type="component" value="Chromosome"/>
</dbReference>